<organism evidence="1 2">
    <name type="scientific">Aphis craccivora</name>
    <name type="common">Cowpea aphid</name>
    <dbReference type="NCBI Taxonomy" id="307492"/>
    <lineage>
        <taxon>Eukaryota</taxon>
        <taxon>Metazoa</taxon>
        <taxon>Ecdysozoa</taxon>
        <taxon>Arthropoda</taxon>
        <taxon>Hexapoda</taxon>
        <taxon>Insecta</taxon>
        <taxon>Pterygota</taxon>
        <taxon>Neoptera</taxon>
        <taxon>Paraneoptera</taxon>
        <taxon>Hemiptera</taxon>
        <taxon>Sternorrhyncha</taxon>
        <taxon>Aphidomorpha</taxon>
        <taxon>Aphidoidea</taxon>
        <taxon>Aphididae</taxon>
        <taxon>Aphidini</taxon>
        <taxon>Aphis</taxon>
        <taxon>Aphis</taxon>
    </lineage>
</organism>
<dbReference type="EMBL" id="VUJU01007569">
    <property type="protein sequence ID" value="KAF0743640.1"/>
    <property type="molecule type" value="Genomic_DNA"/>
</dbReference>
<protein>
    <submittedName>
        <fullName evidence="1">Zinc finger MYM-type protein 1-like</fullName>
    </submittedName>
</protein>
<proteinExistence type="predicted"/>
<evidence type="ECO:0000313" key="2">
    <source>
        <dbReference type="Proteomes" id="UP000478052"/>
    </source>
</evidence>
<comment type="caution">
    <text evidence="1">The sequence shown here is derived from an EMBL/GenBank/DDBJ whole genome shotgun (WGS) entry which is preliminary data.</text>
</comment>
<reference evidence="1 2" key="1">
    <citation type="submission" date="2019-08" db="EMBL/GenBank/DDBJ databases">
        <title>Whole genome of Aphis craccivora.</title>
        <authorList>
            <person name="Voronova N.V."/>
            <person name="Shulinski R.S."/>
            <person name="Bandarenka Y.V."/>
            <person name="Zhorov D.G."/>
            <person name="Warner D."/>
        </authorList>
    </citation>
    <scope>NUCLEOTIDE SEQUENCE [LARGE SCALE GENOMIC DNA]</scope>
    <source>
        <strain evidence="1">180601</strain>
        <tissue evidence="1">Whole Body</tissue>
    </source>
</reference>
<evidence type="ECO:0000313" key="1">
    <source>
        <dbReference type="EMBL" id="KAF0743640.1"/>
    </source>
</evidence>
<keyword evidence="2" id="KW-1185">Reference proteome</keyword>
<gene>
    <name evidence="1" type="ORF">FWK35_00021267</name>
</gene>
<sequence length="81" mass="9250">MILDYTKMDKFIIKYNKNEDLKNTSNIALQNNESNNEAQNIEVSKLNERLIDIVICLAKGGRPLRGHGESKISIAREFVEV</sequence>
<dbReference type="AlphaFoldDB" id="A0A6G0XTC6"/>
<dbReference type="Proteomes" id="UP000478052">
    <property type="component" value="Unassembled WGS sequence"/>
</dbReference>
<name>A0A6G0XTC6_APHCR</name>
<accession>A0A6G0XTC6</accession>